<sequence>MQTDQEYYLKCDDHKVVSISELFLDCYPHLYRFGQKMRFKDEKIEDAIHEVFINLIKRIQIDDNLYIEKPKPYLFSALRHQLLRGNQQESKLPVDSIEEKVFDVNNIKEVIDQNDNEVLLRFLDNAIGELPPRMQEAFRLSREEGFTYKEIGQIMKISSNTVENHIAKAFQYISEKAENFQLLHQ</sequence>
<dbReference type="SUPFAM" id="SSF88946">
    <property type="entry name" value="Sigma2 domain of RNA polymerase sigma factors"/>
    <property type="match status" value="1"/>
</dbReference>
<evidence type="ECO:0000256" key="3">
    <source>
        <dbReference type="ARBA" id="ARBA00023082"/>
    </source>
</evidence>
<proteinExistence type="inferred from homology"/>
<keyword evidence="7" id="KW-1185">Reference proteome</keyword>
<evidence type="ECO:0000256" key="2">
    <source>
        <dbReference type="ARBA" id="ARBA00023015"/>
    </source>
</evidence>
<dbReference type="GO" id="GO:0003677">
    <property type="term" value="F:DNA binding"/>
    <property type="evidence" value="ECO:0007669"/>
    <property type="project" value="InterPro"/>
</dbReference>
<dbReference type="Pfam" id="PF08281">
    <property type="entry name" value="Sigma70_r4_2"/>
    <property type="match status" value="1"/>
</dbReference>
<keyword evidence="2" id="KW-0805">Transcription regulation</keyword>
<feature type="domain" description="RNA polymerase sigma factor 70 region 4 type 2" evidence="5">
    <location>
        <begin position="123"/>
        <end position="170"/>
    </location>
</feature>
<dbReference type="InterPro" id="IPR013325">
    <property type="entry name" value="RNA_pol_sigma_r2"/>
</dbReference>
<gene>
    <name evidence="6" type="ORF">HHU12_06110</name>
</gene>
<dbReference type="InterPro" id="IPR013324">
    <property type="entry name" value="RNA_pol_sigma_r3/r4-like"/>
</dbReference>
<evidence type="ECO:0000256" key="4">
    <source>
        <dbReference type="ARBA" id="ARBA00023163"/>
    </source>
</evidence>
<dbReference type="Gene3D" id="1.10.1740.10">
    <property type="match status" value="1"/>
</dbReference>
<reference evidence="6 7" key="1">
    <citation type="submission" date="2020-04" db="EMBL/GenBank/DDBJ databases">
        <title>Flammeovirga sp. SR4, a novel species isolated from seawater.</title>
        <authorList>
            <person name="Wang X."/>
        </authorList>
    </citation>
    <scope>NUCLEOTIDE SEQUENCE [LARGE SCALE GENOMIC DNA]</scope>
    <source>
        <strain evidence="6 7">ATCC 23126</strain>
    </source>
</reference>
<dbReference type="GO" id="GO:0006352">
    <property type="term" value="P:DNA-templated transcription initiation"/>
    <property type="evidence" value="ECO:0007669"/>
    <property type="project" value="InterPro"/>
</dbReference>
<dbReference type="InterPro" id="IPR039425">
    <property type="entry name" value="RNA_pol_sigma-70-like"/>
</dbReference>
<accession>A0A7X9RTQ9</accession>
<dbReference type="PANTHER" id="PTHR43133:SF46">
    <property type="entry name" value="RNA POLYMERASE SIGMA-70 FACTOR ECF SUBFAMILY"/>
    <property type="match status" value="1"/>
</dbReference>
<evidence type="ECO:0000259" key="5">
    <source>
        <dbReference type="Pfam" id="PF08281"/>
    </source>
</evidence>
<dbReference type="Gene3D" id="1.10.10.10">
    <property type="entry name" value="Winged helix-like DNA-binding domain superfamily/Winged helix DNA-binding domain"/>
    <property type="match status" value="1"/>
</dbReference>
<organism evidence="6 7">
    <name type="scientific">Flammeovirga aprica JL-4</name>
    <dbReference type="NCBI Taxonomy" id="694437"/>
    <lineage>
        <taxon>Bacteria</taxon>
        <taxon>Pseudomonadati</taxon>
        <taxon>Bacteroidota</taxon>
        <taxon>Cytophagia</taxon>
        <taxon>Cytophagales</taxon>
        <taxon>Flammeovirgaceae</taxon>
        <taxon>Flammeovirga</taxon>
    </lineage>
</organism>
<protein>
    <submittedName>
        <fullName evidence="6">Sigma-70 family RNA polymerase sigma factor</fullName>
    </submittedName>
</protein>
<keyword evidence="4" id="KW-0804">Transcription</keyword>
<comment type="similarity">
    <text evidence="1">Belongs to the sigma-70 factor family. ECF subfamily.</text>
</comment>
<dbReference type="AlphaFoldDB" id="A0A7X9RTQ9"/>
<keyword evidence="3" id="KW-0731">Sigma factor</keyword>
<dbReference type="Proteomes" id="UP000576082">
    <property type="component" value="Unassembled WGS sequence"/>
</dbReference>
<dbReference type="CDD" id="cd06171">
    <property type="entry name" value="Sigma70_r4"/>
    <property type="match status" value="1"/>
</dbReference>
<comment type="caution">
    <text evidence="6">The sequence shown here is derived from an EMBL/GenBank/DDBJ whole genome shotgun (WGS) entry which is preliminary data.</text>
</comment>
<dbReference type="SUPFAM" id="SSF88659">
    <property type="entry name" value="Sigma3 and sigma4 domains of RNA polymerase sigma factors"/>
    <property type="match status" value="1"/>
</dbReference>
<evidence type="ECO:0000313" key="6">
    <source>
        <dbReference type="EMBL" id="NME67532.1"/>
    </source>
</evidence>
<evidence type="ECO:0000313" key="7">
    <source>
        <dbReference type="Proteomes" id="UP000576082"/>
    </source>
</evidence>
<dbReference type="PANTHER" id="PTHR43133">
    <property type="entry name" value="RNA POLYMERASE ECF-TYPE SIGMA FACTO"/>
    <property type="match status" value="1"/>
</dbReference>
<dbReference type="InterPro" id="IPR014284">
    <property type="entry name" value="RNA_pol_sigma-70_dom"/>
</dbReference>
<dbReference type="RefSeq" id="WP_169655867.1">
    <property type="nucleotide sequence ID" value="NZ_JABANE010000011.1"/>
</dbReference>
<dbReference type="EMBL" id="JABANE010000011">
    <property type="protein sequence ID" value="NME67532.1"/>
    <property type="molecule type" value="Genomic_DNA"/>
</dbReference>
<dbReference type="InterPro" id="IPR036388">
    <property type="entry name" value="WH-like_DNA-bd_sf"/>
</dbReference>
<evidence type="ECO:0000256" key="1">
    <source>
        <dbReference type="ARBA" id="ARBA00010641"/>
    </source>
</evidence>
<dbReference type="GO" id="GO:0016987">
    <property type="term" value="F:sigma factor activity"/>
    <property type="evidence" value="ECO:0007669"/>
    <property type="project" value="UniProtKB-KW"/>
</dbReference>
<dbReference type="InterPro" id="IPR013249">
    <property type="entry name" value="RNA_pol_sigma70_r4_t2"/>
</dbReference>
<name>A0A7X9RTQ9_9BACT</name>
<dbReference type="NCBIfam" id="TIGR02937">
    <property type="entry name" value="sigma70-ECF"/>
    <property type="match status" value="1"/>
</dbReference>